<sequence length="171" mass="18244">MASDVGSGTGPAPGWPFGGVISAVQDTMGDLYTELTSFTKFRDRVDELLEDLKASPADARKLGEDRVAPSEFGDPAWAEANGLYGSYKTVITELENLSKMLSHSIEGMGIAVLAAHKGYENLDEDVRHRMLAISDSTKKHYGGEYVPEPPAGQGTPPPTAKPTPEASTGNY</sequence>
<dbReference type="Proteomes" id="UP000498980">
    <property type="component" value="Unassembled WGS sequence"/>
</dbReference>
<reference evidence="3 5" key="2">
    <citation type="submission" date="2020-07" db="EMBL/GenBank/DDBJ databases">
        <title>Sequencing the genomes of 1000 actinobacteria strains.</title>
        <authorList>
            <person name="Klenk H.-P."/>
        </authorList>
    </citation>
    <scope>NUCLEOTIDE SEQUENCE [LARGE SCALE GENOMIC DNA]</scope>
    <source>
        <strain evidence="3 5">DSM 41455</strain>
    </source>
</reference>
<evidence type="ECO:0000313" key="4">
    <source>
        <dbReference type="Proteomes" id="UP000498980"/>
    </source>
</evidence>
<dbReference type="EMBL" id="BLWC01000001">
    <property type="protein sequence ID" value="GFM97421.1"/>
    <property type="molecule type" value="Genomic_DNA"/>
</dbReference>
<reference evidence="2 4" key="1">
    <citation type="submission" date="2020-05" db="EMBL/GenBank/DDBJ databases">
        <title>Whole genome shotgun sequence of Streptomyces fulvorobeus NBRC 15897.</title>
        <authorList>
            <person name="Komaki H."/>
            <person name="Tamura T."/>
        </authorList>
    </citation>
    <scope>NUCLEOTIDE SEQUENCE [LARGE SCALE GENOMIC DNA]</scope>
    <source>
        <strain evidence="2 4">NBRC 15897</strain>
    </source>
</reference>
<proteinExistence type="predicted"/>
<feature type="region of interest" description="Disordered" evidence="1">
    <location>
        <begin position="137"/>
        <end position="171"/>
    </location>
</feature>
<evidence type="ECO:0000256" key="1">
    <source>
        <dbReference type="SAM" id="MobiDB-lite"/>
    </source>
</evidence>
<name>A0A7J0C4I0_9ACTN</name>
<dbReference type="AlphaFoldDB" id="A0A7J0C4I0"/>
<feature type="compositionally biased region" description="Pro residues" evidence="1">
    <location>
        <begin position="147"/>
        <end position="161"/>
    </location>
</feature>
<gene>
    <name evidence="3" type="ORF">HEB29_002104</name>
    <name evidence="2" type="ORF">Sfulv_22320</name>
</gene>
<dbReference type="Proteomes" id="UP000530403">
    <property type="component" value="Unassembled WGS sequence"/>
</dbReference>
<comment type="caution">
    <text evidence="2">The sequence shown here is derived from an EMBL/GenBank/DDBJ whole genome shotgun (WGS) entry which is preliminary data.</text>
</comment>
<organism evidence="2 4">
    <name type="scientific">Streptomyces fulvorobeus</name>
    <dbReference type="NCBI Taxonomy" id="284028"/>
    <lineage>
        <taxon>Bacteria</taxon>
        <taxon>Bacillati</taxon>
        <taxon>Actinomycetota</taxon>
        <taxon>Actinomycetes</taxon>
        <taxon>Kitasatosporales</taxon>
        <taxon>Streptomycetaceae</taxon>
        <taxon>Streptomyces</taxon>
    </lineage>
</organism>
<evidence type="ECO:0000313" key="5">
    <source>
        <dbReference type="Proteomes" id="UP000530403"/>
    </source>
</evidence>
<protein>
    <submittedName>
        <fullName evidence="2">Uncharacterized protein</fullName>
    </submittedName>
</protein>
<keyword evidence="4" id="KW-1185">Reference proteome</keyword>
<evidence type="ECO:0000313" key="3">
    <source>
        <dbReference type="EMBL" id="NYE41093.1"/>
    </source>
</evidence>
<accession>A0A7J0C4I0</accession>
<dbReference type="RefSeq" id="WP_256668867.1">
    <property type="nucleotide sequence ID" value="NZ_BAAAUE010000007.1"/>
</dbReference>
<evidence type="ECO:0000313" key="2">
    <source>
        <dbReference type="EMBL" id="GFM97421.1"/>
    </source>
</evidence>
<feature type="compositionally biased region" description="Low complexity" evidence="1">
    <location>
        <begin position="162"/>
        <end position="171"/>
    </location>
</feature>
<dbReference type="EMBL" id="JACCCF010000001">
    <property type="protein sequence ID" value="NYE41093.1"/>
    <property type="molecule type" value="Genomic_DNA"/>
</dbReference>